<evidence type="ECO:0000313" key="2">
    <source>
        <dbReference type="EMBL" id="AEX20410.1"/>
    </source>
</evidence>
<accession>H2ET76</accession>
<sequence>MTNGSRVRFKGAMARHFGDLRALAVAALLPLLAMHSQPARALDLDADDYASGAIPAGTNLALLYYQHAQRNKVYSDGNQVAGGDLKSDVGILRLVRFVDIGGFRADPQILLPFGSLKASNDLNALGSTSGVGDLIVTGTVWLVNKPDQGEFFGVTPAVWVPIGSYDKNKPLNLGEHRWKYLLQAGYTTPLGSKDLSLQLAADVTGFGHNDDYGPNSQTLTQKPLYQFQAWLKYNLGGGFDLRAGTSHFVGGETSVDGVASDDRSHPDHQRQVRLRVGLRARLALRGALWT</sequence>
<dbReference type="EMBL" id="JQ062962">
    <property type="protein sequence ID" value="AEX20410.1"/>
    <property type="molecule type" value="Genomic_DNA"/>
</dbReference>
<proteinExistence type="predicted"/>
<evidence type="ECO:0000256" key="1">
    <source>
        <dbReference type="SAM" id="SignalP"/>
    </source>
</evidence>
<feature type="chain" id="PRO_5003561479" description="Transporter" evidence="1">
    <location>
        <begin position="42"/>
        <end position="290"/>
    </location>
</feature>
<keyword evidence="1" id="KW-0732">Signal</keyword>
<feature type="signal peptide" evidence="1">
    <location>
        <begin position="1"/>
        <end position="41"/>
    </location>
</feature>
<dbReference type="Pfam" id="PF13557">
    <property type="entry name" value="Phenol_MetA_deg"/>
    <property type="match status" value="1"/>
</dbReference>
<protein>
    <recommendedName>
        <fullName evidence="3">Transporter</fullName>
    </recommendedName>
</protein>
<dbReference type="InterPro" id="IPR025737">
    <property type="entry name" value="FApF"/>
</dbReference>
<evidence type="ECO:0008006" key="3">
    <source>
        <dbReference type="Google" id="ProtNLM"/>
    </source>
</evidence>
<name>H2ET76_AQUTE</name>
<organism evidence="2">
    <name type="scientific">Aquincola tertiaricarbonis</name>
    <dbReference type="NCBI Taxonomy" id="391953"/>
    <lineage>
        <taxon>Bacteria</taxon>
        <taxon>Pseudomonadati</taxon>
        <taxon>Pseudomonadota</taxon>
        <taxon>Betaproteobacteria</taxon>
        <taxon>Burkholderiales</taxon>
        <taxon>Sphaerotilaceae</taxon>
        <taxon>Aquincola</taxon>
    </lineage>
</organism>
<dbReference type="AlphaFoldDB" id="H2ET76"/>
<reference evidence="2" key="1">
    <citation type="journal article" date="2012" name="J. Bacteriol.">
        <title>Bacterial degradation of tert-amyl alcohol proceeds via hemiterpene 2-methyl-3-buten-2-ol by employing the tertiary alcohol desaturase function of the Rieske nonheme mononuclear iron oxygenase MdpJ.</title>
        <authorList>
            <person name="Schuster J."/>
            <person name="Schafer F."/>
            <person name="Hubler N."/>
            <person name="Brandt A."/>
            <person name="Rosell M."/>
            <person name="Hartig C."/>
            <person name="Harms H."/>
            <person name="Muller R.H."/>
            <person name="Rohwerder T."/>
        </authorList>
    </citation>
    <scope>NUCLEOTIDE SEQUENCE</scope>
    <source>
        <strain evidence="2">L108</strain>
    </source>
</reference>